<dbReference type="AlphaFoldDB" id="A0AAN8XIZ6"/>
<evidence type="ECO:0000313" key="1">
    <source>
        <dbReference type="EMBL" id="KAK7079189.1"/>
    </source>
</evidence>
<protein>
    <submittedName>
        <fullName evidence="1">Uncharacterized protein</fullName>
    </submittedName>
</protein>
<reference evidence="1 2" key="1">
    <citation type="submission" date="2023-11" db="EMBL/GenBank/DDBJ databases">
        <title>Halocaridina rubra genome assembly.</title>
        <authorList>
            <person name="Smith C."/>
        </authorList>
    </citation>
    <scope>NUCLEOTIDE SEQUENCE [LARGE SCALE GENOMIC DNA]</scope>
    <source>
        <strain evidence="1">EP-1</strain>
        <tissue evidence="1">Whole</tissue>
    </source>
</reference>
<dbReference type="Proteomes" id="UP001381693">
    <property type="component" value="Unassembled WGS sequence"/>
</dbReference>
<sequence>MQVSAVVLLTAAQFTRFYVILLVPQKLKEIITLDILGIIFFRACRESWIPSAQLLSVSSDLLSIAT</sequence>
<name>A0AAN8XIZ6_HALRR</name>
<dbReference type="EMBL" id="JAXCGZ010007566">
    <property type="protein sequence ID" value="KAK7079189.1"/>
    <property type="molecule type" value="Genomic_DNA"/>
</dbReference>
<gene>
    <name evidence="1" type="ORF">SK128_001795</name>
</gene>
<keyword evidence="2" id="KW-1185">Reference proteome</keyword>
<proteinExistence type="predicted"/>
<comment type="caution">
    <text evidence="1">The sequence shown here is derived from an EMBL/GenBank/DDBJ whole genome shotgun (WGS) entry which is preliminary data.</text>
</comment>
<evidence type="ECO:0000313" key="2">
    <source>
        <dbReference type="Proteomes" id="UP001381693"/>
    </source>
</evidence>
<organism evidence="1 2">
    <name type="scientific">Halocaridina rubra</name>
    <name type="common">Hawaiian red shrimp</name>
    <dbReference type="NCBI Taxonomy" id="373956"/>
    <lineage>
        <taxon>Eukaryota</taxon>
        <taxon>Metazoa</taxon>
        <taxon>Ecdysozoa</taxon>
        <taxon>Arthropoda</taxon>
        <taxon>Crustacea</taxon>
        <taxon>Multicrustacea</taxon>
        <taxon>Malacostraca</taxon>
        <taxon>Eumalacostraca</taxon>
        <taxon>Eucarida</taxon>
        <taxon>Decapoda</taxon>
        <taxon>Pleocyemata</taxon>
        <taxon>Caridea</taxon>
        <taxon>Atyoidea</taxon>
        <taxon>Atyidae</taxon>
        <taxon>Halocaridina</taxon>
    </lineage>
</organism>
<accession>A0AAN8XIZ6</accession>